<evidence type="ECO:0000313" key="3">
    <source>
        <dbReference type="Proteomes" id="UP001480595"/>
    </source>
</evidence>
<dbReference type="RefSeq" id="XP_066722689.1">
    <property type="nucleotide sequence ID" value="XM_066852057.1"/>
</dbReference>
<proteinExistence type="predicted"/>
<gene>
    <name evidence="2" type="ORF">PG994_000648</name>
</gene>
<dbReference type="PANTHER" id="PTHR38122">
    <property type="entry name" value="GLYCOPROTEIN X"/>
    <property type="match status" value="1"/>
</dbReference>
<dbReference type="PANTHER" id="PTHR38122:SF1">
    <property type="entry name" value="GLYCOPROTEIN X"/>
    <property type="match status" value="1"/>
</dbReference>
<organism evidence="2 3">
    <name type="scientific">Apiospora phragmitis</name>
    <dbReference type="NCBI Taxonomy" id="2905665"/>
    <lineage>
        <taxon>Eukaryota</taxon>
        <taxon>Fungi</taxon>
        <taxon>Dikarya</taxon>
        <taxon>Ascomycota</taxon>
        <taxon>Pezizomycotina</taxon>
        <taxon>Sordariomycetes</taxon>
        <taxon>Xylariomycetidae</taxon>
        <taxon>Amphisphaeriales</taxon>
        <taxon>Apiosporaceae</taxon>
        <taxon>Apiospora</taxon>
    </lineage>
</organism>
<feature type="compositionally biased region" description="Polar residues" evidence="1">
    <location>
        <begin position="213"/>
        <end position="236"/>
    </location>
</feature>
<name>A0ABR1X6X9_9PEZI</name>
<feature type="compositionally biased region" description="Low complexity" evidence="1">
    <location>
        <begin position="237"/>
        <end position="365"/>
    </location>
</feature>
<feature type="region of interest" description="Disordered" evidence="1">
    <location>
        <begin position="213"/>
        <end position="365"/>
    </location>
</feature>
<reference evidence="2 3" key="1">
    <citation type="submission" date="2023-01" db="EMBL/GenBank/DDBJ databases">
        <title>Analysis of 21 Apiospora genomes using comparative genomics revels a genus with tremendous synthesis potential of carbohydrate active enzymes and secondary metabolites.</title>
        <authorList>
            <person name="Sorensen T."/>
        </authorList>
    </citation>
    <scope>NUCLEOTIDE SEQUENCE [LARGE SCALE GENOMIC DNA]</scope>
    <source>
        <strain evidence="2 3">CBS 135458</strain>
    </source>
</reference>
<evidence type="ECO:0000313" key="2">
    <source>
        <dbReference type="EMBL" id="KAK8091143.1"/>
    </source>
</evidence>
<sequence length="404" mass="41970">MWAEPPAKEYVCESRAYCIDAPEYRNVTWEPEETGYYPPTEGYYNLPPIAFGLSYDIFESELATTTCKDPAGQEVTSTFTTGNWESQTSITRYPPASTYGAAVPTYVKRSPVLRLRQSGDVSQDAIPALCYVNCNNAYLEAQKIGKGPQLCKPDSDFNQLKETCDACSEAHRSELKTTNARGLQPYFSQYLDFCSETRAGVVQSGSSSAIADVTSMQTRSTVSQQPTNTDTSIVEFTSTTRTTTSPTSTPSPTSTSPTSSPTPSSSSTPSSATPTTTTSPSSTATPTSTTTSAASTATPTTTSSSTSASPTTITSAGTTTTTTSAGISTSPGLSPSPSPSKGSDSSAMVPVTSSSPSSTPVVSSSTIPTTSAIATVTGSAASRFATSPGTGPLLLTIFAAIFAF</sequence>
<dbReference type="EMBL" id="JAQQWL010000001">
    <property type="protein sequence ID" value="KAK8091143.1"/>
    <property type="molecule type" value="Genomic_DNA"/>
</dbReference>
<keyword evidence="3" id="KW-1185">Reference proteome</keyword>
<protein>
    <submittedName>
        <fullName evidence="2">Uncharacterized protein</fullName>
    </submittedName>
</protein>
<dbReference type="GeneID" id="92085120"/>
<accession>A0ABR1X6X9</accession>
<dbReference type="Proteomes" id="UP001480595">
    <property type="component" value="Unassembled WGS sequence"/>
</dbReference>
<evidence type="ECO:0000256" key="1">
    <source>
        <dbReference type="SAM" id="MobiDB-lite"/>
    </source>
</evidence>
<comment type="caution">
    <text evidence="2">The sequence shown here is derived from an EMBL/GenBank/DDBJ whole genome shotgun (WGS) entry which is preliminary data.</text>
</comment>